<evidence type="ECO:0000256" key="6">
    <source>
        <dbReference type="PROSITE-ProRule" id="PRU01373"/>
    </source>
</evidence>
<dbReference type="STRING" id="217031.ABB05_15865"/>
<sequence>MIMIPTLKNTRQSRFTPSINRFLIIIGTITIVAAIILAGLSYYQATRFNSNIAINDVNVGGLTVEKAINKLKESTLTNKVYIDGKLILDENPTKMAFSDQDMSEVKKLLKKQWTFFPSSEEQNYSLMPKKTDEFRSKTLSKQLEEELQSINENLKAPQDAGVKLENGKVVISNSIAGEQYDIPAILQDYEKQKYTSELYLKPAFLKPVESDNPMIKELEGKYQAFLERTVDYTVQDKVYTLNASELIKDATISHDDEVTITASSIKDKIAEINQAQSTLNKNIDFKTHSGKVISVKAQGYGWALDVEKEVAIVQKAFEKGEKSVSAANIYGHGWTNEGIGYETTKNNGIGDTYAEISIAEQRIWIYRNGKLVVTTDVVTGKHSTGEDTSPGVWYILYKRTPYTLKGSAVGKPDYEIDVKYWAPFTNSGQGFHDASWRKNWEKTAYLKDGSGGCVNTPPSIMKKVYDNLNTYDPVIVY</sequence>
<dbReference type="Proteomes" id="UP000077881">
    <property type="component" value="Unassembled WGS sequence"/>
</dbReference>
<dbReference type="GO" id="GO:0005576">
    <property type="term" value="C:extracellular region"/>
    <property type="evidence" value="ECO:0007669"/>
    <property type="project" value="TreeGrafter"/>
</dbReference>
<dbReference type="PROSITE" id="PS52029">
    <property type="entry name" value="LD_TPASE"/>
    <property type="match status" value="1"/>
</dbReference>
<keyword evidence="7" id="KW-0472">Membrane</keyword>
<evidence type="ECO:0000256" key="5">
    <source>
        <dbReference type="ARBA" id="ARBA00023316"/>
    </source>
</evidence>
<dbReference type="RefSeq" id="WP_057984829.1">
    <property type="nucleotide sequence ID" value="NZ_JAGGKH010000021.1"/>
</dbReference>
<evidence type="ECO:0000256" key="7">
    <source>
        <dbReference type="SAM" id="Phobius"/>
    </source>
</evidence>
<gene>
    <name evidence="9" type="ORF">ABB05_15865</name>
</gene>
<accession>A0A177ZKN9</accession>
<feature type="transmembrane region" description="Helical" evidence="7">
    <location>
        <begin position="21"/>
        <end position="43"/>
    </location>
</feature>
<dbReference type="GO" id="GO:0071555">
    <property type="term" value="P:cell wall organization"/>
    <property type="evidence" value="ECO:0007669"/>
    <property type="project" value="UniProtKB-UniRule"/>
</dbReference>
<dbReference type="Pfam" id="PF03734">
    <property type="entry name" value="YkuD"/>
    <property type="match status" value="1"/>
</dbReference>
<dbReference type="AlphaFoldDB" id="A0A177ZKN9"/>
<dbReference type="GO" id="GO:0008360">
    <property type="term" value="P:regulation of cell shape"/>
    <property type="evidence" value="ECO:0007669"/>
    <property type="project" value="UniProtKB-UniRule"/>
</dbReference>
<evidence type="ECO:0000313" key="10">
    <source>
        <dbReference type="Proteomes" id="UP000077881"/>
    </source>
</evidence>
<dbReference type="Gene3D" id="2.40.440.10">
    <property type="entry name" value="L,D-transpeptidase catalytic domain-like"/>
    <property type="match status" value="1"/>
</dbReference>
<dbReference type="InterPro" id="IPR050979">
    <property type="entry name" value="LD-transpeptidase"/>
</dbReference>
<dbReference type="GO" id="GO:0016740">
    <property type="term" value="F:transferase activity"/>
    <property type="evidence" value="ECO:0007669"/>
    <property type="project" value="UniProtKB-KW"/>
</dbReference>
<dbReference type="Gene3D" id="3.10.20.800">
    <property type="match status" value="1"/>
</dbReference>
<comment type="pathway">
    <text evidence="1 6">Cell wall biogenesis; peptidoglycan biosynthesis.</text>
</comment>
<keyword evidence="7" id="KW-1133">Transmembrane helix</keyword>
<keyword evidence="3 6" id="KW-0133">Cell shape</keyword>
<evidence type="ECO:0000259" key="8">
    <source>
        <dbReference type="PROSITE" id="PS52029"/>
    </source>
</evidence>
<evidence type="ECO:0000256" key="3">
    <source>
        <dbReference type="ARBA" id="ARBA00022960"/>
    </source>
</evidence>
<dbReference type="PANTHER" id="PTHR30582">
    <property type="entry name" value="L,D-TRANSPEPTIDASE"/>
    <property type="match status" value="1"/>
</dbReference>
<dbReference type="InterPro" id="IPR005490">
    <property type="entry name" value="LD_TPept_cat_dom"/>
</dbReference>
<feature type="domain" description="L,D-TPase catalytic" evidence="8">
    <location>
        <begin position="352"/>
        <end position="477"/>
    </location>
</feature>
<dbReference type="PATRIC" id="fig|217031.6.peg.3424"/>
<dbReference type="SUPFAM" id="SSF141523">
    <property type="entry name" value="L,D-transpeptidase catalytic domain-like"/>
    <property type="match status" value="1"/>
</dbReference>
<evidence type="ECO:0000256" key="2">
    <source>
        <dbReference type="ARBA" id="ARBA00022679"/>
    </source>
</evidence>
<keyword evidence="10" id="KW-1185">Reference proteome</keyword>
<keyword evidence="7" id="KW-0812">Transmembrane</keyword>
<organism evidence="9 10">
    <name type="scientific">Lederbergia galactosidilytica</name>
    <dbReference type="NCBI Taxonomy" id="217031"/>
    <lineage>
        <taxon>Bacteria</taxon>
        <taxon>Bacillati</taxon>
        <taxon>Bacillota</taxon>
        <taxon>Bacilli</taxon>
        <taxon>Bacillales</taxon>
        <taxon>Bacillaceae</taxon>
        <taxon>Lederbergia</taxon>
    </lineage>
</organism>
<keyword evidence="4 6" id="KW-0573">Peptidoglycan synthesis</keyword>
<proteinExistence type="predicted"/>
<dbReference type="GO" id="GO:0071972">
    <property type="term" value="F:peptidoglycan L,D-transpeptidase activity"/>
    <property type="evidence" value="ECO:0007669"/>
    <property type="project" value="TreeGrafter"/>
</dbReference>
<dbReference type="UniPathway" id="UPA00219"/>
<dbReference type="GO" id="GO:0018104">
    <property type="term" value="P:peptidoglycan-protein cross-linking"/>
    <property type="evidence" value="ECO:0007669"/>
    <property type="project" value="TreeGrafter"/>
</dbReference>
<protein>
    <submittedName>
        <fullName evidence="9">ErfK/YbiS/YcfS/YnhG family protein</fullName>
    </submittedName>
</protein>
<keyword evidence="2" id="KW-0808">Transferase</keyword>
<dbReference type="InterPro" id="IPR038063">
    <property type="entry name" value="Transpep_catalytic_dom"/>
</dbReference>
<dbReference type="PANTHER" id="PTHR30582:SF33">
    <property type="entry name" value="EXPORTED PROTEIN"/>
    <property type="match status" value="1"/>
</dbReference>
<evidence type="ECO:0000256" key="1">
    <source>
        <dbReference type="ARBA" id="ARBA00004752"/>
    </source>
</evidence>
<dbReference type="SUPFAM" id="SSF143985">
    <property type="entry name" value="L,D-transpeptidase pre-catalytic domain-like"/>
    <property type="match status" value="1"/>
</dbReference>
<dbReference type="InterPro" id="IPR038054">
    <property type="entry name" value="LD_TPept-like_central_sf"/>
</dbReference>
<dbReference type="OrthoDB" id="3176960at2"/>
<comment type="caution">
    <text evidence="9">The sequence shown here is derived from an EMBL/GenBank/DDBJ whole genome shotgun (WGS) entry which is preliminary data.</text>
</comment>
<keyword evidence="5 6" id="KW-0961">Cell wall biogenesis/degradation</keyword>
<dbReference type="EMBL" id="LDJR01000056">
    <property type="protein sequence ID" value="OAK68546.1"/>
    <property type="molecule type" value="Genomic_DNA"/>
</dbReference>
<dbReference type="CDD" id="cd16913">
    <property type="entry name" value="YkuD_like"/>
    <property type="match status" value="1"/>
</dbReference>
<evidence type="ECO:0000256" key="4">
    <source>
        <dbReference type="ARBA" id="ARBA00022984"/>
    </source>
</evidence>
<feature type="active site" description="Proton donor/acceptor" evidence="6">
    <location>
        <position position="432"/>
    </location>
</feature>
<name>A0A177ZKN9_9BACI</name>
<reference evidence="9 10" key="1">
    <citation type="submission" date="2015-05" db="EMBL/GenBank/DDBJ databases">
        <title>Comparison of genome.</title>
        <authorList>
            <person name="Zheng Z."/>
            <person name="Sun M."/>
        </authorList>
    </citation>
    <scope>NUCLEOTIDE SEQUENCE [LARGE SCALE GENOMIC DNA]</scope>
    <source>
        <strain evidence="9 10">G25-74</strain>
    </source>
</reference>
<evidence type="ECO:0000313" key="9">
    <source>
        <dbReference type="EMBL" id="OAK68546.1"/>
    </source>
</evidence>
<feature type="active site" description="Nucleophile" evidence="6">
    <location>
        <position position="453"/>
    </location>
</feature>